<dbReference type="GO" id="GO:0003700">
    <property type="term" value="F:DNA-binding transcription factor activity"/>
    <property type="evidence" value="ECO:0007669"/>
    <property type="project" value="TreeGrafter"/>
</dbReference>
<dbReference type="InterPro" id="IPR018490">
    <property type="entry name" value="cNMP-bd_dom_sf"/>
</dbReference>
<dbReference type="EMBL" id="AP024718">
    <property type="protein sequence ID" value="BCX89668.1"/>
    <property type="molecule type" value="Genomic_DNA"/>
</dbReference>
<organism evidence="6 7">
    <name type="scientific">Methylomarinovum tepidoasis</name>
    <dbReference type="NCBI Taxonomy" id="2840183"/>
    <lineage>
        <taxon>Bacteria</taxon>
        <taxon>Pseudomonadati</taxon>
        <taxon>Pseudomonadota</taxon>
        <taxon>Gammaproteobacteria</taxon>
        <taxon>Methylococcales</taxon>
        <taxon>Methylothermaceae</taxon>
        <taxon>Methylomarinovum</taxon>
    </lineage>
</organism>
<keyword evidence="7" id="KW-1185">Reference proteome</keyword>
<dbReference type="SUPFAM" id="SSF51206">
    <property type="entry name" value="cAMP-binding domain-like"/>
    <property type="match status" value="1"/>
</dbReference>
<dbReference type="Proteomes" id="UP001321450">
    <property type="component" value="Chromosome"/>
</dbReference>
<name>A0AAU9C166_9GAMM</name>
<evidence type="ECO:0000313" key="6">
    <source>
        <dbReference type="EMBL" id="BCX89668.1"/>
    </source>
</evidence>
<dbReference type="InterPro" id="IPR000595">
    <property type="entry name" value="cNMP-bd_dom"/>
</dbReference>
<dbReference type="SMART" id="SM00419">
    <property type="entry name" value="HTH_CRP"/>
    <property type="match status" value="1"/>
</dbReference>
<proteinExistence type="predicted"/>
<evidence type="ECO:0000256" key="3">
    <source>
        <dbReference type="ARBA" id="ARBA00023163"/>
    </source>
</evidence>
<dbReference type="Pfam" id="PF00027">
    <property type="entry name" value="cNMP_binding"/>
    <property type="match status" value="1"/>
</dbReference>
<keyword evidence="1" id="KW-0805">Transcription regulation</keyword>
<feature type="domain" description="HTH crp-type" evidence="5">
    <location>
        <begin position="150"/>
        <end position="212"/>
    </location>
</feature>
<sequence>MNDTELVLWRRHFPDLDPADPANAELVAAARPVRLPPNQTLFRPGSSCQNYALVTSGRIRVQLLAASGREVLLYQVGPGDACVLTTACLLGQRPYPAEGFTETEVHAFVIDHGTFQSTLESSEPFRRFVFEKLSQRLTEVINRMETVAFTGVEPRLARRLLESPERRLTITHQALATELGCAREVISRHLKRFERAGWIRLTRGGIEILVPAALEHVSKAV</sequence>
<dbReference type="InterPro" id="IPR014710">
    <property type="entry name" value="RmlC-like_jellyroll"/>
</dbReference>
<dbReference type="GO" id="GO:0005829">
    <property type="term" value="C:cytosol"/>
    <property type="evidence" value="ECO:0007669"/>
    <property type="project" value="TreeGrafter"/>
</dbReference>
<dbReference type="InterPro" id="IPR036388">
    <property type="entry name" value="WH-like_DNA-bd_sf"/>
</dbReference>
<dbReference type="Gene3D" id="2.60.120.10">
    <property type="entry name" value="Jelly Rolls"/>
    <property type="match status" value="1"/>
</dbReference>
<dbReference type="AlphaFoldDB" id="A0AAU9C166"/>
<accession>A0AAU9C166</accession>
<dbReference type="Gene3D" id="1.10.10.10">
    <property type="entry name" value="Winged helix-like DNA-binding domain superfamily/Winged helix DNA-binding domain"/>
    <property type="match status" value="1"/>
</dbReference>
<keyword evidence="2" id="KW-0238">DNA-binding</keyword>
<dbReference type="PANTHER" id="PTHR24567:SF74">
    <property type="entry name" value="HTH-TYPE TRANSCRIPTIONAL REGULATOR ARCR"/>
    <property type="match status" value="1"/>
</dbReference>
<dbReference type="RefSeq" id="WP_286292078.1">
    <property type="nucleotide sequence ID" value="NZ_AP024718.1"/>
</dbReference>
<dbReference type="GO" id="GO:0003677">
    <property type="term" value="F:DNA binding"/>
    <property type="evidence" value="ECO:0007669"/>
    <property type="project" value="UniProtKB-KW"/>
</dbReference>
<keyword evidence="3" id="KW-0804">Transcription</keyword>
<evidence type="ECO:0000259" key="5">
    <source>
        <dbReference type="PROSITE" id="PS51063"/>
    </source>
</evidence>
<dbReference type="InterPro" id="IPR036390">
    <property type="entry name" value="WH_DNA-bd_sf"/>
</dbReference>
<evidence type="ECO:0000313" key="7">
    <source>
        <dbReference type="Proteomes" id="UP001321450"/>
    </source>
</evidence>
<dbReference type="CDD" id="cd00092">
    <property type="entry name" value="HTH_CRP"/>
    <property type="match status" value="1"/>
</dbReference>
<dbReference type="SUPFAM" id="SSF46785">
    <property type="entry name" value="Winged helix' DNA-binding domain"/>
    <property type="match status" value="1"/>
</dbReference>
<dbReference type="PROSITE" id="PS51063">
    <property type="entry name" value="HTH_CRP_2"/>
    <property type="match status" value="1"/>
</dbReference>
<protein>
    <submittedName>
        <fullName evidence="6">CRP/FNR family transcriptional regulator, anaerobic regulatory protein</fullName>
    </submittedName>
</protein>
<dbReference type="Pfam" id="PF13545">
    <property type="entry name" value="HTH_Crp_2"/>
    <property type="match status" value="1"/>
</dbReference>
<reference evidence="7" key="1">
    <citation type="journal article" date="2024" name="Int. J. Syst. Evol. Microbiol.">
        <title>Methylomarinovum tepidoasis sp. nov., a moderately thermophilic methanotroph of the family Methylothermaceae isolated from a deep-sea hydrothermal field.</title>
        <authorList>
            <person name="Hirayama H."/>
            <person name="Takaki Y."/>
            <person name="Abe M."/>
            <person name="Miyazaki M."/>
            <person name="Uematsu K."/>
            <person name="Matsui Y."/>
            <person name="Takai K."/>
        </authorList>
    </citation>
    <scope>NUCLEOTIDE SEQUENCE [LARGE SCALE GENOMIC DNA]</scope>
    <source>
        <strain evidence="7">IN45</strain>
    </source>
</reference>
<evidence type="ECO:0000256" key="1">
    <source>
        <dbReference type="ARBA" id="ARBA00023015"/>
    </source>
</evidence>
<evidence type="ECO:0000259" key="4">
    <source>
        <dbReference type="PROSITE" id="PS50042"/>
    </source>
</evidence>
<dbReference type="KEGG" id="meiy:MIN45_P2041"/>
<feature type="domain" description="Cyclic nucleotide-binding" evidence="4">
    <location>
        <begin position="25"/>
        <end position="136"/>
    </location>
</feature>
<gene>
    <name evidence="6" type="ORF">MIN45_P2041</name>
</gene>
<dbReference type="InterPro" id="IPR012318">
    <property type="entry name" value="HTH_CRP"/>
</dbReference>
<dbReference type="InterPro" id="IPR050397">
    <property type="entry name" value="Env_Response_Regulators"/>
</dbReference>
<dbReference type="PANTHER" id="PTHR24567">
    <property type="entry name" value="CRP FAMILY TRANSCRIPTIONAL REGULATORY PROTEIN"/>
    <property type="match status" value="1"/>
</dbReference>
<dbReference type="CDD" id="cd00038">
    <property type="entry name" value="CAP_ED"/>
    <property type="match status" value="1"/>
</dbReference>
<dbReference type="PROSITE" id="PS50042">
    <property type="entry name" value="CNMP_BINDING_3"/>
    <property type="match status" value="1"/>
</dbReference>
<evidence type="ECO:0000256" key="2">
    <source>
        <dbReference type="ARBA" id="ARBA00023125"/>
    </source>
</evidence>